<evidence type="ECO:0000256" key="2">
    <source>
        <dbReference type="ARBA" id="ARBA00004123"/>
    </source>
</evidence>
<keyword evidence="9" id="KW-0227">DNA damage</keyword>
<dbReference type="PANTHER" id="PTHR16047">
    <property type="entry name" value="RFWD3 PROTEIN"/>
    <property type="match status" value="1"/>
</dbReference>
<dbReference type="GO" id="GO:0005634">
    <property type="term" value="C:nucleus"/>
    <property type="evidence" value="ECO:0007669"/>
    <property type="project" value="UniProtKB-SubCell"/>
</dbReference>
<keyword evidence="11" id="KW-0234">DNA repair</keyword>
<evidence type="ECO:0000256" key="6">
    <source>
        <dbReference type="ARBA" id="ARBA00022490"/>
    </source>
</evidence>
<comment type="subcellular location">
    <subcellularLocation>
        <location evidence="3">Cytoplasm</location>
    </subcellularLocation>
    <subcellularLocation>
        <location evidence="2">Nucleus</location>
    </subcellularLocation>
</comment>
<evidence type="ECO:0000256" key="7">
    <source>
        <dbReference type="ARBA" id="ARBA00022679"/>
    </source>
</evidence>
<dbReference type="Proteomes" id="UP000193380">
    <property type="component" value="Unassembled WGS sequence"/>
</dbReference>
<keyword evidence="7" id="KW-0808">Transferase</keyword>
<dbReference type="EMBL" id="FR904850">
    <property type="protein sequence ID" value="CDQ72703.1"/>
    <property type="molecule type" value="Genomic_DNA"/>
</dbReference>
<dbReference type="PaxDb" id="8022-A0A060WZD9"/>
<comment type="catalytic activity">
    <reaction evidence="1">
        <text>S-ubiquitinyl-[E2 ubiquitin-conjugating enzyme]-L-cysteine + [acceptor protein]-L-lysine = [E2 ubiquitin-conjugating enzyme]-L-cysteine + N(6)-ubiquitinyl-[acceptor protein]-L-lysine.</text>
        <dbReference type="EC" id="2.3.2.27"/>
    </reaction>
</comment>
<dbReference type="EC" id="2.3.2.27" evidence="5"/>
<gene>
    <name evidence="14" type="ORF">GSONMT00034075001</name>
</gene>
<dbReference type="InterPro" id="IPR036322">
    <property type="entry name" value="WD40_repeat_dom_sf"/>
</dbReference>
<keyword evidence="6" id="KW-0963">Cytoplasm</keyword>
<keyword evidence="12" id="KW-0539">Nucleus</keyword>
<organism evidence="14 15">
    <name type="scientific">Oncorhynchus mykiss</name>
    <name type="common">Rainbow trout</name>
    <name type="synonym">Salmo gairdneri</name>
    <dbReference type="NCBI Taxonomy" id="8022"/>
    <lineage>
        <taxon>Eukaryota</taxon>
        <taxon>Metazoa</taxon>
        <taxon>Chordata</taxon>
        <taxon>Craniata</taxon>
        <taxon>Vertebrata</taxon>
        <taxon>Euteleostomi</taxon>
        <taxon>Actinopterygii</taxon>
        <taxon>Neopterygii</taxon>
        <taxon>Teleostei</taxon>
        <taxon>Protacanthopterygii</taxon>
        <taxon>Salmoniformes</taxon>
        <taxon>Salmonidae</taxon>
        <taxon>Salmoninae</taxon>
        <taxon>Oncorhynchus</taxon>
    </lineage>
</organism>
<dbReference type="InterPro" id="IPR037381">
    <property type="entry name" value="RFWD3"/>
</dbReference>
<dbReference type="PANTHER" id="PTHR16047:SF7">
    <property type="entry name" value="E3 UBIQUITIN-PROTEIN LIGASE RFWD3"/>
    <property type="match status" value="1"/>
</dbReference>
<dbReference type="GO" id="GO:0005737">
    <property type="term" value="C:cytoplasm"/>
    <property type="evidence" value="ECO:0007669"/>
    <property type="project" value="UniProtKB-SubCell"/>
</dbReference>
<evidence type="ECO:0000256" key="11">
    <source>
        <dbReference type="ARBA" id="ARBA00023204"/>
    </source>
</evidence>
<proteinExistence type="predicted"/>
<feature type="domain" description="E3 ubiquitin-protein ligase RFWD3-like WD40" evidence="13">
    <location>
        <begin position="33"/>
        <end position="151"/>
    </location>
</feature>
<evidence type="ECO:0000256" key="8">
    <source>
        <dbReference type="ARBA" id="ARBA00022737"/>
    </source>
</evidence>
<evidence type="ECO:0000256" key="5">
    <source>
        <dbReference type="ARBA" id="ARBA00012483"/>
    </source>
</evidence>
<keyword evidence="8" id="KW-0677">Repeat</keyword>
<dbReference type="GO" id="GO:0016567">
    <property type="term" value="P:protein ubiquitination"/>
    <property type="evidence" value="ECO:0007669"/>
    <property type="project" value="InterPro"/>
</dbReference>
<protein>
    <recommendedName>
        <fullName evidence="5">RING-type E3 ubiquitin transferase</fullName>
        <ecNumber evidence="5">2.3.2.27</ecNumber>
    </recommendedName>
</protein>
<dbReference type="STRING" id="8022.A0A060WZD9"/>
<dbReference type="AlphaFoldDB" id="A0A060WZD9"/>
<evidence type="ECO:0000256" key="10">
    <source>
        <dbReference type="ARBA" id="ARBA00022786"/>
    </source>
</evidence>
<sequence length="153" mass="16938">MVWDELDRIVKENQPTSAQQMWELLQDCWKSIPGRSKPSLRCVLMELNRTPQQDAAQEPSCSCYPVQTFSAGSSCKLLTKNAVFRSPAGEGSTLVCAGDEATNSIMVWDAGSGSLIQKLSADLPVLDICPFEVNQGSYLASLTEKMLKIYKWE</sequence>
<evidence type="ECO:0000256" key="9">
    <source>
        <dbReference type="ARBA" id="ARBA00022763"/>
    </source>
</evidence>
<evidence type="ECO:0000313" key="15">
    <source>
        <dbReference type="Proteomes" id="UP000193380"/>
    </source>
</evidence>
<evidence type="ECO:0000313" key="14">
    <source>
        <dbReference type="EMBL" id="CDQ72703.1"/>
    </source>
</evidence>
<evidence type="ECO:0000256" key="4">
    <source>
        <dbReference type="ARBA" id="ARBA00004906"/>
    </source>
</evidence>
<dbReference type="GO" id="GO:0036297">
    <property type="term" value="P:interstrand cross-link repair"/>
    <property type="evidence" value="ECO:0007669"/>
    <property type="project" value="InterPro"/>
</dbReference>
<accession>A0A060WZD9</accession>
<dbReference type="SUPFAM" id="SSF50978">
    <property type="entry name" value="WD40 repeat-like"/>
    <property type="match status" value="1"/>
</dbReference>
<evidence type="ECO:0000256" key="3">
    <source>
        <dbReference type="ARBA" id="ARBA00004496"/>
    </source>
</evidence>
<evidence type="ECO:0000256" key="1">
    <source>
        <dbReference type="ARBA" id="ARBA00000900"/>
    </source>
</evidence>
<dbReference type="GO" id="GO:0061630">
    <property type="term" value="F:ubiquitin protein ligase activity"/>
    <property type="evidence" value="ECO:0007669"/>
    <property type="project" value="UniProtKB-EC"/>
</dbReference>
<reference evidence="14" key="2">
    <citation type="submission" date="2014-03" db="EMBL/GenBank/DDBJ databases">
        <authorList>
            <person name="Genoscope - CEA"/>
        </authorList>
    </citation>
    <scope>NUCLEOTIDE SEQUENCE</scope>
</reference>
<evidence type="ECO:0000256" key="12">
    <source>
        <dbReference type="ARBA" id="ARBA00023242"/>
    </source>
</evidence>
<comment type="pathway">
    <text evidence="4">Protein modification; protein ubiquitination.</text>
</comment>
<evidence type="ECO:0000259" key="13">
    <source>
        <dbReference type="Pfam" id="PF23419"/>
    </source>
</evidence>
<keyword evidence="10" id="KW-0833">Ubl conjugation pathway</keyword>
<name>A0A060WZD9_ONCMY</name>
<reference evidence="14" key="1">
    <citation type="journal article" date="2014" name="Nat. Commun.">
        <title>The rainbow trout genome provides novel insights into evolution after whole-genome duplication in vertebrates.</title>
        <authorList>
            <person name="Berthelot C."/>
            <person name="Brunet F."/>
            <person name="Chalopin D."/>
            <person name="Juanchich A."/>
            <person name="Bernard M."/>
            <person name="Noel B."/>
            <person name="Bento P."/>
            <person name="Da Silva C."/>
            <person name="Labadie K."/>
            <person name="Alberti A."/>
            <person name="Aury J.M."/>
            <person name="Louis A."/>
            <person name="Dehais P."/>
            <person name="Bardou P."/>
            <person name="Montfort J."/>
            <person name="Klopp C."/>
            <person name="Cabau C."/>
            <person name="Gaspin C."/>
            <person name="Thorgaard G.H."/>
            <person name="Boussaha M."/>
            <person name="Quillet E."/>
            <person name="Guyomard R."/>
            <person name="Galiana D."/>
            <person name="Bobe J."/>
            <person name="Volff J.N."/>
            <person name="Genet C."/>
            <person name="Wincker P."/>
            <person name="Jaillon O."/>
            <person name="Roest Crollius H."/>
            <person name="Guiguen Y."/>
        </authorList>
    </citation>
    <scope>NUCLEOTIDE SEQUENCE [LARGE SCALE GENOMIC DNA]</scope>
</reference>
<dbReference type="InterPro" id="IPR056527">
    <property type="entry name" value="WD40_RFWD3"/>
</dbReference>
<dbReference type="Pfam" id="PF23419">
    <property type="entry name" value="WD40_RFWD3"/>
    <property type="match status" value="1"/>
</dbReference>